<dbReference type="InterPro" id="IPR001584">
    <property type="entry name" value="Integrase_cat-core"/>
</dbReference>
<dbReference type="EMBL" id="CP029556">
    <property type="protein sequence ID" value="AXA85236.1"/>
    <property type="molecule type" value="Genomic_DNA"/>
</dbReference>
<organism evidence="7 9">
    <name type="scientific">Solilutibacter oculi</name>
    <dbReference type="NCBI Taxonomy" id="2698682"/>
    <lineage>
        <taxon>Bacteria</taxon>
        <taxon>Pseudomonadati</taxon>
        <taxon>Pseudomonadota</taxon>
        <taxon>Gammaproteobacteria</taxon>
        <taxon>Lysobacterales</taxon>
        <taxon>Lysobacteraceae</taxon>
        <taxon>Solilutibacter</taxon>
    </lineage>
</organism>
<dbReference type="InterPro" id="IPR036397">
    <property type="entry name" value="RNaseH_sf"/>
</dbReference>
<evidence type="ECO:0000313" key="9">
    <source>
        <dbReference type="Proteomes" id="UP000251842"/>
    </source>
</evidence>
<dbReference type="OrthoDB" id="2065409at2"/>
<evidence type="ECO:0000313" key="7">
    <source>
        <dbReference type="EMBL" id="AXA84452.1"/>
    </source>
</evidence>
<protein>
    <submittedName>
        <fullName evidence="7">IS21 family transposase</fullName>
    </submittedName>
</protein>
<evidence type="ECO:0000256" key="1">
    <source>
        <dbReference type="ARBA" id="ARBA00009277"/>
    </source>
</evidence>
<keyword evidence="9" id="KW-1185">Reference proteome</keyword>
<dbReference type="PROSITE" id="PS50994">
    <property type="entry name" value="INTEGRASE"/>
    <property type="match status" value="1"/>
</dbReference>
<dbReference type="InterPro" id="IPR017894">
    <property type="entry name" value="HTH_IS21_transposase_type"/>
</dbReference>
<dbReference type="KEGG" id="lue:DCD74_11605"/>
<keyword evidence="2" id="KW-0815">Transposition</keyword>
<dbReference type="GO" id="GO:0032196">
    <property type="term" value="P:transposition"/>
    <property type="evidence" value="ECO:0007669"/>
    <property type="project" value="UniProtKB-KW"/>
</dbReference>
<dbReference type="PANTHER" id="PTHR35004">
    <property type="entry name" value="TRANSPOSASE RV3428C-RELATED"/>
    <property type="match status" value="1"/>
</dbReference>
<dbReference type="GO" id="GO:0006310">
    <property type="term" value="P:DNA recombination"/>
    <property type="evidence" value="ECO:0007669"/>
    <property type="project" value="UniProtKB-KW"/>
</dbReference>
<keyword evidence="3" id="KW-0238">DNA-binding</keyword>
<evidence type="ECO:0000256" key="2">
    <source>
        <dbReference type="ARBA" id="ARBA00022578"/>
    </source>
</evidence>
<accession>A0A344J5Z2</accession>
<comment type="similarity">
    <text evidence="1">Belongs to the transposase IS21/IS408/IS1162 family.</text>
</comment>
<sequence>MIKMDVLSLIRRWHFREKMPIREISRRTKLSRNTITKYLASGEVEPKYPPRQTPSQLDPYAEQLRAMLWRSQSAPRKQKMSVREMHVRLVAVGYPGSYNRVAAFARDWHRAEHERLLTAPRKAFVPLVFAPGEAFQFDWSEDWVRIGGEKVKLQVAQFKLSHSRAFLLRAYWKQTHEMLFDAHNHAFAVFGGVPRRGIYDNMKTAVDKVHAGKRRSVNARFSAMVSHFLFEAEFCNPASGWEKGQIEKNVQDARRRVWPAVPQHFKHLDELNAWLEERCKALWQALPHPEQRPRRIAEVLQDELPALMPVPVPFDGFVEQTKRVTPTCLVHVERNRYSVPASFAGRTVSVRLYPARVVFVAEGQKIAEHVRCIHRSHDGGRTLYDWRHYLSVAQRKPGALRNGAPFLELPDGFRTLQQQLLQRPGGDKEMVEILALVLRHDEQAVLTAVELALESGAANKQHILNVLSRLLGEAPPAPVSTPPTLALQVEPVADMARYDHLRRARHAA</sequence>
<evidence type="ECO:0000259" key="6">
    <source>
        <dbReference type="PROSITE" id="PS50994"/>
    </source>
</evidence>
<evidence type="ECO:0000259" key="5">
    <source>
        <dbReference type="PROSITE" id="PS50531"/>
    </source>
</evidence>
<dbReference type="AlphaFoldDB" id="A0A344J5Z2"/>
<dbReference type="NCBIfam" id="NF033546">
    <property type="entry name" value="transpos_IS21"/>
    <property type="match status" value="1"/>
</dbReference>
<evidence type="ECO:0000313" key="8">
    <source>
        <dbReference type="EMBL" id="AXA85236.1"/>
    </source>
</evidence>
<gene>
    <name evidence="7" type="ORF">DCD74_06905</name>
    <name evidence="8" type="ORF">DCD74_11605</name>
</gene>
<dbReference type="GO" id="GO:0015074">
    <property type="term" value="P:DNA integration"/>
    <property type="evidence" value="ECO:0007669"/>
    <property type="project" value="InterPro"/>
</dbReference>
<dbReference type="PANTHER" id="PTHR35004:SF7">
    <property type="entry name" value="INTEGRASE PROTEIN"/>
    <property type="match status" value="1"/>
</dbReference>
<reference evidence="9" key="1">
    <citation type="submission" date="2018-05" db="EMBL/GenBank/DDBJ databases">
        <title>Luteimonas pekinense sp. nov., isolated from human Meibomian gland secretions, Beijing, China.</title>
        <authorList>
            <person name="Wen T."/>
            <person name="Bai H."/>
            <person name="Lv H."/>
        </authorList>
    </citation>
    <scope>NUCLEOTIDE SEQUENCE [LARGE SCALE GENOMIC DNA]</scope>
    <source>
        <strain evidence="9">83-4</strain>
    </source>
</reference>
<evidence type="ECO:0000256" key="3">
    <source>
        <dbReference type="ARBA" id="ARBA00023125"/>
    </source>
</evidence>
<evidence type="ECO:0000256" key="4">
    <source>
        <dbReference type="ARBA" id="ARBA00023172"/>
    </source>
</evidence>
<dbReference type="Gene3D" id="3.30.420.10">
    <property type="entry name" value="Ribonuclease H-like superfamily/Ribonuclease H"/>
    <property type="match status" value="1"/>
</dbReference>
<name>A0A344J5Z2_9GAMM</name>
<dbReference type="EMBL" id="CP029556">
    <property type="protein sequence ID" value="AXA84452.1"/>
    <property type="molecule type" value="Genomic_DNA"/>
</dbReference>
<dbReference type="InterPro" id="IPR054353">
    <property type="entry name" value="IstA-like_C"/>
</dbReference>
<feature type="domain" description="Integrase catalytic" evidence="6">
    <location>
        <begin position="127"/>
        <end position="257"/>
    </location>
</feature>
<dbReference type="PROSITE" id="PS50531">
    <property type="entry name" value="HTH_IS21"/>
    <property type="match status" value="1"/>
</dbReference>
<feature type="domain" description="HTH IS21-type" evidence="5">
    <location>
        <begin position="6"/>
        <end position="68"/>
    </location>
</feature>
<dbReference type="Proteomes" id="UP000251842">
    <property type="component" value="Chromosome"/>
</dbReference>
<dbReference type="Pfam" id="PF22483">
    <property type="entry name" value="Mu-transpos_C_2"/>
    <property type="match status" value="1"/>
</dbReference>
<dbReference type="GO" id="GO:0003677">
    <property type="term" value="F:DNA binding"/>
    <property type="evidence" value="ECO:0007669"/>
    <property type="project" value="UniProtKB-KW"/>
</dbReference>
<reference evidence="7" key="2">
    <citation type="journal article" date="2020" name="Antonie Van Leeuwenhoek">
        <title>Lysobacter oculi sp. nov., isolated from human Meibomian gland secretions.</title>
        <authorList>
            <person name="Bai H."/>
            <person name="Lv H."/>
            <person name="Deng A."/>
            <person name="Jiang X."/>
            <person name="Li X."/>
            <person name="Wen T."/>
        </authorList>
    </citation>
    <scope>NUCLEOTIDE SEQUENCE</scope>
    <source>
        <strain evidence="7">83-4</strain>
    </source>
</reference>
<proteinExistence type="inferred from homology"/>
<keyword evidence="4" id="KW-0233">DNA recombination</keyword>
<dbReference type="KEGG" id="lue:DCD74_06905"/>